<accession>A0A2A9ND57</accession>
<evidence type="ECO:0000313" key="2">
    <source>
        <dbReference type="Proteomes" id="UP000242287"/>
    </source>
</evidence>
<gene>
    <name evidence="1" type="ORF">AMATHDRAFT_6967</name>
</gene>
<sequence length="178" mass="19563">MSGGFVLDLTKKRRAIRCIGSKTKLATIDGQASFEDWSRRMVAWKSQTMVGGTLIEGGVQFDGADEVTLLMNEIIDTMDKMGKRSANTASARNPVTQGTHIIPSYRGFGIEIDEDQCSSENLAALLSETMWAAHQENLVSDRMTVAFKGNNKPPGKVLQVINAGKMAKMRRGRLARRV</sequence>
<protein>
    <submittedName>
        <fullName evidence="1">Uncharacterized protein</fullName>
    </submittedName>
</protein>
<dbReference type="Proteomes" id="UP000242287">
    <property type="component" value="Unassembled WGS sequence"/>
</dbReference>
<keyword evidence="2" id="KW-1185">Reference proteome</keyword>
<organism evidence="1 2">
    <name type="scientific">Amanita thiersii Skay4041</name>
    <dbReference type="NCBI Taxonomy" id="703135"/>
    <lineage>
        <taxon>Eukaryota</taxon>
        <taxon>Fungi</taxon>
        <taxon>Dikarya</taxon>
        <taxon>Basidiomycota</taxon>
        <taxon>Agaricomycotina</taxon>
        <taxon>Agaricomycetes</taxon>
        <taxon>Agaricomycetidae</taxon>
        <taxon>Agaricales</taxon>
        <taxon>Pluteineae</taxon>
        <taxon>Amanitaceae</taxon>
        <taxon>Amanita</taxon>
    </lineage>
</organism>
<dbReference type="AlphaFoldDB" id="A0A2A9ND57"/>
<dbReference type="EMBL" id="KZ302125">
    <property type="protein sequence ID" value="PFH47244.1"/>
    <property type="molecule type" value="Genomic_DNA"/>
</dbReference>
<evidence type="ECO:0000313" key="1">
    <source>
        <dbReference type="EMBL" id="PFH47244.1"/>
    </source>
</evidence>
<proteinExistence type="predicted"/>
<name>A0A2A9ND57_9AGAR</name>
<reference evidence="1 2" key="1">
    <citation type="submission" date="2014-02" db="EMBL/GenBank/DDBJ databases">
        <title>Transposable element dynamics among asymbiotic and ectomycorrhizal Amanita fungi.</title>
        <authorList>
            <consortium name="DOE Joint Genome Institute"/>
            <person name="Hess J."/>
            <person name="Skrede I."/>
            <person name="Wolfe B."/>
            <person name="LaButti K."/>
            <person name="Ohm R.A."/>
            <person name="Grigoriev I.V."/>
            <person name="Pringle A."/>
        </authorList>
    </citation>
    <scope>NUCLEOTIDE SEQUENCE [LARGE SCALE GENOMIC DNA]</scope>
    <source>
        <strain evidence="1 2">SKay4041</strain>
    </source>
</reference>